<keyword evidence="4" id="KW-0418">Kinase</keyword>
<dbReference type="Pfam" id="PF00069">
    <property type="entry name" value="Pkinase"/>
    <property type="match status" value="1"/>
</dbReference>
<dbReference type="AlphaFoldDB" id="A0A7S3JNI3"/>
<dbReference type="SUPFAM" id="SSF56112">
    <property type="entry name" value="Protein kinase-like (PK-like)"/>
    <property type="match status" value="1"/>
</dbReference>
<feature type="compositionally biased region" description="Basic and acidic residues" evidence="6">
    <location>
        <begin position="80"/>
        <end position="92"/>
    </location>
</feature>
<evidence type="ECO:0000256" key="1">
    <source>
        <dbReference type="ARBA" id="ARBA00022527"/>
    </source>
</evidence>
<evidence type="ECO:0000256" key="6">
    <source>
        <dbReference type="SAM" id="MobiDB-lite"/>
    </source>
</evidence>
<evidence type="ECO:0000256" key="5">
    <source>
        <dbReference type="ARBA" id="ARBA00022840"/>
    </source>
</evidence>
<keyword evidence="1" id="KW-0723">Serine/threonine-protein kinase</keyword>
<evidence type="ECO:0000256" key="3">
    <source>
        <dbReference type="ARBA" id="ARBA00022741"/>
    </source>
</evidence>
<organism evidence="8">
    <name type="scientific">Euplotes harpa</name>
    <dbReference type="NCBI Taxonomy" id="151035"/>
    <lineage>
        <taxon>Eukaryota</taxon>
        <taxon>Sar</taxon>
        <taxon>Alveolata</taxon>
        <taxon>Ciliophora</taxon>
        <taxon>Intramacronucleata</taxon>
        <taxon>Spirotrichea</taxon>
        <taxon>Hypotrichia</taxon>
        <taxon>Euplotida</taxon>
        <taxon>Euplotidae</taxon>
        <taxon>Euplotes</taxon>
    </lineage>
</organism>
<dbReference type="InterPro" id="IPR000719">
    <property type="entry name" value="Prot_kinase_dom"/>
</dbReference>
<dbReference type="PANTHER" id="PTHR24350">
    <property type="entry name" value="SERINE/THREONINE-PROTEIN KINASE IAL-RELATED"/>
    <property type="match status" value="1"/>
</dbReference>
<proteinExistence type="predicted"/>
<keyword evidence="5" id="KW-0067">ATP-binding</keyword>
<evidence type="ECO:0000256" key="2">
    <source>
        <dbReference type="ARBA" id="ARBA00022679"/>
    </source>
</evidence>
<keyword evidence="3" id="KW-0547">Nucleotide-binding</keyword>
<feature type="compositionally biased region" description="Basic residues" evidence="6">
    <location>
        <begin position="147"/>
        <end position="165"/>
    </location>
</feature>
<feature type="compositionally biased region" description="Acidic residues" evidence="6">
    <location>
        <begin position="70"/>
        <end position="79"/>
    </location>
</feature>
<name>A0A7S3JNI3_9SPIT</name>
<protein>
    <recommendedName>
        <fullName evidence="7">Protein kinase domain-containing protein</fullName>
    </recommendedName>
</protein>
<accession>A0A7S3JNI3</accession>
<feature type="domain" description="Protein kinase" evidence="7">
    <location>
        <begin position="1"/>
        <end position="68"/>
    </location>
</feature>
<sequence>MLYAMVIGNMPFTGETEDEIIDAILKKKLKFKDEKPVSKEFKDLLTKILTKDPEKRISMFEMQNHPWMELTDEEIEQSIEENKNEEEAKKEEPEEDLSYLSKLTLDDKSTTASSTLDPKDASARNKKGSPRPVSPRIVKDGSFNGSVKKKGKEKVVKKKKKAEGK</sequence>
<dbReference type="PROSITE" id="PS50011">
    <property type="entry name" value="PROTEIN_KINASE_DOM"/>
    <property type="match status" value="1"/>
</dbReference>
<reference evidence="8" key="1">
    <citation type="submission" date="2021-01" db="EMBL/GenBank/DDBJ databases">
        <authorList>
            <person name="Corre E."/>
            <person name="Pelletier E."/>
            <person name="Niang G."/>
            <person name="Scheremetjew M."/>
            <person name="Finn R."/>
            <person name="Kale V."/>
            <person name="Holt S."/>
            <person name="Cochrane G."/>
            <person name="Meng A."/>
            <person name="Brown T."/>
            <person name="Cohen L."/>
        </authorList>
    </citation>
    <scope>NUCLEOTIDE SEQUENCE</scope>
    <source>
        <strain evidence="8">FSP1.4</strain>
    </source>
</reference>
<dbReference type="EMBL" id="HBII01041328">
    <property type="protein sequence ID" value="CAE0358393.1"/>
    <property type="molecule type" value="Transcribed_RNA"/>
</dbReference>
<dbReference type="GO" id="GO:0004674">
    <property type="term" value="F:protein serine/threonine kinase activity"/>
    <property type="evidence" value="ECO:0007669"/>
    <property type="project" value="UniProtKB-KW"/>
</dbReference>
<evidence type="ECO:0000259" key="7">
    <source>
        <dbReference type="PROSITE" id="PS50011"/>
    </source>
</evidence>
<dbReference type="GO" id="GO:0005524">
    <property type="term" value="F:ATP binding"/>
    <property type="evidence" value="ECO:0007669"/>
    <property type="project" value="UniProtKB-KW"/>
</dbReference>
<evidence type="ECO:0000256" key="4">
    <source>
        <dbReference type="ARBA" id="ARBA00022777"/>
    </source>
</evidence>
<keyword evidence="2" id="KW-0808">Transferase</keyword>
<feature type="region of interest" description="Disordered" evidence="6">
    <location>
        <begin position="61"/>
        <end position="165"/>
    </location>
</feature>
<dbReference type="InterPro" id="IPR030616">
    <property type="entry name" value="Aur-like"/>
</dbReference>
<evidence type="ECO:0000313" key="8">
    <source>
        <dbReference type="EMBL" id="CAE0358393.1"/>
    </source>
</evidence>
<gene>
    <name evidence="8" type="ORF">EHAR0213_LOCUS17316</name>
</gene>
<dbReference type="InterPro" id="IPR011009">
    <property type="entry name" value="Kinase-like_dom_sf"/>
</dbReference>
<dbReference type="Gene3D" id="1.10.510.10">
    <property type="entry name" value="Transferase(Phosphotransferase) domain 1"/>
    <property type="match status" value="1"/>
</dbReference>